<evidence type="ECO:0000313" key="2">
    <source>
        <dbReference type="Proteomes" id="UP000603453"/>
    </source>
</evidence>
<accession>A0A8H7QK92</accession>
<name>A0A8H7QK92_9FUNG</name>
<sequence>MLVFDSQGLLEPQNQTSTVELPTLCPTQETTALQPRTTTITADLDQEYDNTRQESDDEEKHWIIDGNNIPSLFLQYQHQEDIIPEHVPLESNIQEILVLSGVLLLANEQHSEFKVTVFGEQVLKNLLECQTQTLCGDLARL</sequence>
<proteinExistence type="predicted"/>
<evidence type="ECO:0000313" key="1">
    <source>
        <dbReference type="EMBL" id="KAG2193615.1"/>
    </source>
</evidence>
<dbReference type="AlphaFoldDB" id="A0A8H7QK92"/>
<organism evidence="1 2">
    <name type="scientific">Mucor saturninus</name>
    <dbReference type="NCBI Taxonomy" id="64648"/>
    <lineage>
        <taxon>Eukaryota</taxon>
        <taxon>Fungi</taxon>
        <taxon>Fungi incertae sedis</taxon>
        <taxon>Mucoromycota</taxon>
        <taxon>Mucoromycotina</taxon>
        <taxon>Mucoromycetes</taxon>
        <taxon>Mucorales</taxon>
        <taxon>Mucorineae</taxon>
        <taxon>Mucoraceae</taxon>
        <taxon>Mucor</taxon>
    </lineage>
</organism>
<dbReference type="Proteomes" id="UP000603453">
    <property type="component" value="Unassembled WGS sequence"/>
</dbReference>
<dbReference type="EMBL" id="JAEPRD010000224">
    <property type="protein sequence ID" value="KAG2193615.1"/>
    <property type="molecule type" value="Genomic_DNA"/>
</dbReference>
<comment type="caution">
    <text evidence="1">The sequence shown here is derived from an EMBL/GenBank/DDBJ whole genome shotgun (WGS) entry which is preliminary data.</text>
</comment>
<protein>
    <submittedName>
        <fullName evidence="1">Uncharacterized protein</fullName>
    </submittedName>
</protein>
<keyword evidence="2" id="KW-1185">Reference proteome</keyword>
<reference evidence="1" key="1">
    <citation type="submission" date="2020-12" db="EMBL/GenBank/DDBJ databases">
        <title>Metabolic potential, ecology and presence of endohyphal bacteria is reflected in genomic diversity of Mucoromycotina.</title>
        <authorList>
            <person name="Muszewska A."/>
            <person name="Okrasinska A."/>
            <person name="Steczkiewicz K."/>
            <person name="Drgas O."/>
            <person name="Orlowska M."/>
            <person name="Perlinska-Lenart U."/>
            <person name="Aleksandrzak-Piekarczyk T."/>
            <person name="Szatraj K."/>
            <person name="Zielenkiewicz U."/>
            <person name="Pilsyk S."/>
            <person name="Malc E."/>
            <person name="Mieczkowski P."/>
            <person name="Kruszewska J.S."/>
            <person name="Biernat P."/>
            <person name="Pawlowska J."/>
        </authorList>
    </citation>
    <scope>NUCLEOTIDE SEQUENCE</scope>
    <source>
        <strain evidence="1">WA0000017839</strain>
    </source>
</reference>
<gene>
    <name evidence="1" type="ORF">INT47_007238</name>
</gene>
<dbReference type="OrthoDB" id="2240650at2759"/>